<proteinExistence type="predicted"/>
<evidence type="ECO:0000313" key="1">
    <source>
        <dbReference type="EMBL" id="WYW19687.1"/>
    </source>
</evidence>
<protein>
    <submittedName>
        <fullName evidence="1">STAS domain-containing protein</fullName>
    </submittedName>
</protein>
<sequence length="97" mass="10271">MIITVSGDLDLVTTGSLKAELSQALDPVPSSMVVDLNGVDFCDSTGLSTLIGLNNRCVADSIVLQFLPSATIDRLLLRTGLSDLLPITERTVSRRPG</sequence>
<dbReference type="Proteomes" id="UP001456344">
    <property type="component" value="Chromosome"/>
</dbReference>
<dbReference type="EMBL" id="CP150484">
    <property type="protein sequence ID" value="WYW19687.1"/>
    <property type="molecule type" value="Genomic_DNA"/>
</dbReference>
<gene>
    <name evidence="1" type="ORF">LCL61_29495</name>
</gene>
<keyword evidence="2" id="KW-1185">Reference proteome</keyword>
<reference evidence="1" key="1">
    <citation type="submission" date="2023-10" db="EMBL/GenBank/DDBJ databases">
        <title>Whole genome sequencing of actinobacterial strain Amycolatopsis sp. (BCA-696) identifies the underlying plant growth-promoting genes.</title>
        <authorList>
            <person name="Gandham P."/>
            <person name="Vadla N."/>
            <person name="Saji A."/>
            <person name="Srinivas V."/>
            <person name="Ruperao P."/>
            <person name="Selvanayagam S."/>
            <person name="Saxena R.K."/>
            <person name="Rathore A."/>
            <person name="Gopalakrishnan S."/>
            <person name="Thakur V."/>
        </authorList>
    </citation>
    <scope>NUCLEOTIDE SEQUENCE</scope>
    <source>
        <strain evidence="1">BCA-696</strain>
    </source>
</reference>
<evidence type="ECO:0000313" key="2">
    <source>
        <dbReference type="Proteomes" id="UP001456344"/>
    </source>
</evidence>
<accession>A0ACD5BKC4</accession>
<organism evidence="1 2">
    <name type="scientific">Amycolatopsis coloradensis</name>
    <dbReference type="NCBI Taxonomy" id="76021"/>
    <lineage>
        <taxon>Bacteria</taxon>
        <taxon>Bacillati</taxon>
        <taxon>Actinomycetota</taxon>
        <taxon>Actinomycetes</taxon>
        <taxon>Pseudonocardiales</taxon>
        <taxon>Pseudonocardiaceae</taxon>
        <taxon>Amycolatopsis</taxon>
    </lineage>
</organism>
<name>A0ACD5BKC4_9PSEU</name>